<reference evidence="1" key="1">
    <citation type="submission" date="2022-10" db="EMBL/GenBank/DDBJ databases">
        <title>Puccinia triticina Genome sequencing and assembly.</title>
        <authorList>
            <person name="Li C."/>
        </authorList>
    </citation>
    <scope>NUCLEOTIDE SEQUENCE</scope>
    <source>
        <strain evidence="1">Pt15</strain>
    </source>
</reference>
<dbReference type="EMBL" id="CP110435">
    <property type="protein sequence ID" value="WAQ92043.1"/>
    <property type="molecule type" value="Genomic_DNA"/>
</dbReference>
<protein>
    <submittedName>
        <fullName evidence="1">Uncharacterized protein</fullName>
    </submittedName>
</protein>
<evidence type="ECO:0000313" key="2">
    <source>
        <dbReference type="Proteomes" id="UP001164743"/>
    </source>
</evidence>
<name>A0ABY7D4K9_9BASI</name>
<organism evidence="1 2">
    <name type="scientific">Puccinia triticina</name>
    <dbReference type="NCBI Taxonomy" id="208348"/>
    <lineage>
        <taxon>Eukaryota</taxon>
        <taxon>Fungi</taxon>
        <taxon>Dikarya</taxon>
        <taxon>Basidiomycota</taxon>
        <taxon>Pucciniomycotina</taxon>
        <taxon>Pucciniomycetes</taxon>
        <taxon>Pucciniales</taxon>
        <taxon>Pucciniaceae</taxon>
        <taxon>Puccinia</taxon>
    </lineage>
</organism>
<gene>
    <name evidence="1" type="ORF">PtA15_15A438</name>
</gene>
<dbReference type="GeneID" id="77804538"/>
<evidence type="ECO:0000313" key="1">
    <source>
        <dbReference type="EMBL" id="WAQ92043.1"/>
    </source>
</evidence>
<keyword evidence="2" id="KW-1185">Reference proteome</keyword>
<dbReference type="Proteomes" id="UP001164743">
    <property type="component" value="Chromosome 15A"/>
</dbReference>
<accession>A0ABY7D4K9</accession>
<proteinExistence type="predicted"/>
<sequence>MLLHQYHPRDSPAIKTDYNLLFGRFSSENDCGILPSENAKKLLLLLLLSSLIRGGASSTS</sequence>
<dbReference type="RefSeq" id="XP_053027598.1">
    <property type="nucleotide sequence ID" value="XM_053163643.1"/>
</dbReference>